<dbReference type="PANTHER" id="PTHR32089">
    <property type="entry name" value="METHYL-ACCEPTING CHEMOTAXIS PROTEIN MCPB"/>
    <property type="match status" value="1"/>
</dbReference>
<proteinExistence type="inferred from homology"/>
<dbReference type="RefSeq" id="WP_124935484.1">
    <property type="nucleotide sequence ID" value="NZ_RJVQ01000001.1"/>
</dbReference>
<protein>
    <submittedName>
        <fullName evidence="9">Methyl-accepting chemotaxis protein</fullName>
    </submittedName>
</protein>
<organism evidence="9 10">
    <name type="scientific">Vibrio viridaestus</name>
    <dbReference type="NCBI Taxonomy" id="2487322"/>
    <lineage>
        <taxon>Bacteria</taxon>
        <taxon>Pseudomonadati</taxon>
        <taxon>Pseudomonadota</taxon>
        <taxon>Gammaproteobacteria</taxon>
        <taxon>Vibrionales</taxon>
        <taxon>Vibrionaceae</taxon>
        <taxon>Vibrio</taxon>
    </lineage>
</organism>
<dbReference type="SMART" id="SM00283">
    <property type="entry name" value="MA"/>
    <property type="match status" value="1"/>
</dbReference>
<dbReference type="GO" id="GO:0004888">
    <property type="term" value="F:transmembrane signaling receptor activity"/>
    <property type="evidence" value="ECO:0007669"/>
    <property type="project" value="InterPro"/>
</dbReference>
<reference evidence="9 10" key="1">
    <citation type="submission" date="2018-11" db="EMBL/GenBank/DDBJ databases">
        <title>Vibrio LJC006 sp. nov., isolated from seawater during the bloom of the enteromorpha.</title>
        <authorList>
            <person name="Liang J."/>
        </authorList>
    </citation>
    <scope>NUCLEOTIDE SEQUENCE [LARGE SCALE GENOMIC DNA]</scope>
    <source>
        <strain evidence="9 10">LJC006</strain>
    </source>
</reference>
<keyword evidence="2 4" id="KW-0807">Transducer</keyword>
<dbReference type="GO" id="GO:0016020">
    <property type="term" value="C:membrane"/>
    <property type="evidence" value="ECO:0007669"/>
    <property type="project" value="UniProtKB-SubCell"/>
</dbReference>
<dbReference type="AlphaFoldDB" id="A0A3N9TLG8"/>
<feature type="region of interest" description="Disordered" evidence="5">
    <location>
        <begin position="306"/>
        <end position="327"/>
    </location>
</feature>
<evidence type="ECO:0000256" key="6">
    <source>
        <dbReference type="SAM" id="Phobius"/>
    </source>
</evidence>
<dbReference type="GO" id="GO:0006935">
    <property type="term" value="P:chemotaxis"/>
    <property type="evidence" value="ECO:0007669"/>
    <property type="project" value="InterPro"/>
</dbReference>
<keyword evidence="10" id="KW-1185">Reference proteome</keyword>
<feature type="domain" description="HAMP" evidence="8">
    <location>
        <begin position="198"/>
        <end position="252"/>
    </location>
</feature>
<evidence type="ECO:0000259" key="8">
    <source>
        <dbReference type="PROSITE" id="PS50885"/>
    </source>
</evidence>
<name>A0A3N9TLG8_9VIBR</name>
<dbReference type="SUPFAM" id="SSF58104">
    <property type="entry name" value="Methyl-accepting chemotaxis protein (MCP) signaling domain"/>
    <property type="match status" value="1"/>
</dbReference>
<dbReference type="GO" id="GO:0007165">
    <property type="term" value="P:signal transduction"/>
    <property type="evidence" value="ECO:0007669"/>
    <property type="project" value="UniProtKB-KW"/>
</dbReference>
<dbReference type="InterPro" id="IPR004090">
    <property type="entry name" value="Chemotax_Me-accpt_rcpt"/>
</dbReference>
<dbReference type="PANTHER" id="PTHR32089:SF112">
    <property type="entry name" value="LYSOZYME-LIKE PROTEIN-RELATED"/>
    <property type="match status" value="1"/>
</dbReference>
<evidence type="ECO:0000256" key="3">
    <source>
        <dbReference type="ARBA" id="ARBA00029447"/>
    </source>
</evidence>
<evidence type="ECO:0000256" key="1">
    <source>
        <dbReference type="ARBA" id="ARBA00004370"/>
    </source>
</evidence>
<dbReference type="Pfam" id="PF00015">
    <property type="entry name" value="MCPsignal"/>
    <property type="match status" value="1"/>
</dbReference>
<dbReference type="InterPro" id="IPR004089">
    <property type="entry name" value="MCPsignal_dom"/>
</dbReference>
<feature type="compositionally biased region" description="Low complexity" evidence="5">
    <location>
        <begin position="306"/>
        <end position="315"/>
    </location>
</feature>
<evidence type="ECO:0000256" key="2">
    <source>
        <dbReference type="ARBA" id="ARBA00023224"/>
    </source>
</evidence>
<feature type="compositionally biased region" description="Polar residues" evidence="5">
    <location>
        <begin position="316"/>
        <end position="327"/>
    </location>
</feature>
<keyword evidence="6" id="KW-0812">Transmembrane</keyword>
<evidence type="ECO:0000313" key="9">
    <source>
        <dbReference type="EMBL" id="RQW64834.1"/>
    </source>
</evidence>
<dbReference type="CDD" id="cd06225">
    <property type="entry name" value="HAMP"/>
    <property type="match status" value="1"/>
</dbReference>
<keyword evidence="6" id="KW-1133">Transmembrane helix</keyword>
<dbReference type="OrthoDB" id="2489132at2"/>
<comment type="caution">
    <text evidence="9">The sequence shown here is derived from an EMBL/GenBank/DDBJ whole genome shotgun (WGS) entry which is preliminary data.</text>
</comment>
<gene>
    <name evidence="9" type="ORF">EES38_01985</name>
</gene>
<dbReference type="Pfam" id="PF00672">
    <property type="entry name" value="HAMP"/>
    <property type="match status" value="1"/>
</dbReference>
<accession>A0A3N9TLG8</accession>
<evidence type="ECO:0000313" key="10">
    <source>
        <dbReference type="Proteomes" id="UP000281112"/>
    </source>
</evidence>
<feature type="domain" description="Methyl-accepting transducer" evidence="7">
    <location>
        <begin position="257"/>
        <end position="493"/>
    </location>
</feature>
<comment type="subcellular location">
    <subcellularLocation>
        <location evidence="1">Membrane</location>
    </subcellularLocation>
</comment>
<dbReference type="PROSITE" id="PS50111">
    <property type="entry name" value="CHEMOTAXIS_TRANSDUC_2"/>
    <property type="match status" value="1"/>
</dbReference>
<evidence type="ECO:0000256" key="4">
    <source>
        <dbReference type="PROSITE-ProRule" id="PRU00284"/>
    </source>
</evidence>
<dbReference type="PRINTS" id="PR00260">
    <property type="entry name" value="CHEMTRNSDUCR"/>
</dbReference>
<dbReference type="SMART" id="SM00304">
    <property type="entry name" value="HAMP"/>
    <property type="match status" value="1"/>
</dbReference>
<comment type="similarity">
    <text evidence="3">Belongs to the methyl-accepting chemotaxis (MCP) protein family.</text>
</comment>
<evidence type="ECO:0000256" key="5">
    <source>
        <dbReference type="SAM" id="MobiDB-lite"/>
    </source>
</evidence>
<dbReference type="PROSITE" id="PS50885">
    <property type="entry name" value="HAMP"/>
    <property type="match status" value="1"/>
</dbReference>
<dbReference type="FunFam" id="1.10.287.950:FF:000001">
    <property type="entry name" value="Methyl-accepting chemotaxis sensory transducer"/>
    <property type="match status" value="1"/>
</dbReference>
<sequence>MKISTKLYACIAALIVLVIASSMLSRSGVNRLVSALEFVTGPAWSTADGAMEGTIGLQEQVIYLQRFAAGEIDQTKAKQLLQDAEALVDESFARLKAAGLIESAQTSKLDSYVSQFEQAKRGLLQSTPESRSQSLVSLLNIVDEMHQFISELEEAGDAKVEKTAEELETTIATIKTSGVFIIVISIIVAIVVLWVIQSFIVKPLHIMIDRIAELGSSSGNLNKTLDVKSSDEMGELAKHINQFINVVYGVVSQVSNTIHKTTSLADRIGENMQQIDARAREQNTDTEQVATSIHEMSASLNEVATSAQKTQQSSSDVQNRSLSGQKTLNSTMNSLHSVVASMEEASSVVSTLEQDGQNIGSVLEVIRGIAEQTNLLALNAAIEAARAGESGRGFAVVADEVRNLANRTHQSTIEIQTVVERIQKGSSDAAKAMRDSKDQTEKVSQQAGDAISLFDEIIASIVSFNDLNHQITAATEQQSYVADDLNTRVGNISEVAKVNTQLTKESVEVKDKLLMELKELRGQIQRFGV</sequence>
<dbReference type="Proteomes" id="UP000281112">
    <property type="component" value="Unassembled WGS sequence"/>
</dbReference>
<evidence type="ECO:0000259" key="7">
    <source>
        <dbReference type="PROSITE" id="PS50111"/>
    </source>
</evidence>
<dbReference type="EMBL" id="RJVQ01000001">
    <property type="protein sequence ID" value="RQW64834.1"/>
    <property type="molecule type" value="Genomic_DNA"/>
</dbReference>
<feature type="transmembrane region" description="Helical" evidence="6">
    <location>
        <begin position="179"/>
        <end position="201"/>
    </location>
</feature>
<dbReference type="Gene3D" id="1.10.287.950">
    <property type="entry name" value="Methyl-accepting chemotaxis protein"/>
    <property type="match status" value="1"/>
</dbReference>
<keyword evidence="6" id="KW-0472">Membrane</keyword>
<dbReference type="InterPro" id="IPR003660">
    <property type="entry name" value="HAMP_dom"/>
</dbReference>
<dbReference type="CDD" id="cd11386">
    <property type="entry name" value="MCP_signal"/>
    <property type="match status" value="1"/>
</dbReference>